<dbReference type="InterPro" id="IPR039426">
    <property type="entry name" value="TonB-dep_rcpt-like"/>
</dbReference>
<evidence type="ECO:0000259" key="16">
    <source>
        <dbReference type="Pfam" id="PF07715"/>
    </source>
</evidence>
<evidence type="ECO:0000256" key="13">
    <source>
        <dbReference type="RuleBase" id="RU003357"/>
    </source>
</evidence>
<keyword evidence="8" id="KW-0406">Ion transport</keyword>
<name>A0A5M8P4D9_9BACT</name>
<evidence type="ECO:0000256" key="6">
    <source>
        <dbReference type="ARBA" id="ARBA00022729"/>
    </source>
</evidence>
<dbReference type="GO" id="GO:0015344">
    <property type="term" value="F:siderophore uptake transmembrane transporter activity"/>
    <property type="evidence" value="ECO:0007669"/>
    <property type="project" value="TreeGrafter"/>
</dbReference>
<keyword evidence="5 12" id="KW-0812">Transmembrane</keyword>
<dbReference type="PANTHER" id="PTHR32552:SF68">
    <property type="entry name" value="FERRICHROME OUTER MEMBRANE TRANSPORTER_PHAGE RECEPTOR"/>
    <property type="match status" value="1"/>
</dbReference>
<keyword evidence="7" id="KW-0408">Iron</keyword>
<proteinExistence type="inferred from homology"/>
<evidence type="ECO:0000256" key="8">
    <source>
        <dbReference type="ARBA" id="ARBA00023065"/>
    </source>
</evidence>
<keyword evidence="2 12" id="KW-0813">Transport</keyword>
<dbReference type="Pfam" id="PF07715">
    <property type="entry name" value="Plug"/>
    <property type="match status" value="1"/>
</dbReference>
<sequence length="734" mass="82530">MKKVFLFFVASILPCVYLLADEIRQDSSKVFSLQEVEITSVRAGAKTPMAYSNMNKQEIDAANLGQDIPFLLTLTPSVIATADAGTGIGYTGFRVRGTDANRINITTNGIPLNDSESHGVFWVNMPDFASSLQDLQIQRGVGTSTNGAGAFGASINMTTENIPAESYGELDGGYGSFNTAKSTFKLGTGTINNCWAFDGRISSITSDGFVDRASVDLKSYFAQGMYFNENTVLKILTFSGKEKTYHAWNGVDDFILFDLFRKGNRTYNSSGYMGNDAEGNPMYYKNQTDNYRQTHYQLSLIRKITPHLTLNAALHYTKGLGYYEEYKNQCDLAEYGLEGESDLVRQKHMDNDFGGMVFSLNYAKEKWNVSLGGGSNYYDGKHFGKVIWTKTDNNIHHEYYRSTGKKLDANLYLKSSYQITDAISIYGDLQARFIDYTIKGENDKYDVDAAVMRPMDMHVKFNFFNPKAGVFYQINAKNKVYASFAAAHREPTRNNYTEAGTNEFPYSERLLDYELAYKFADKTFSAGLNVYYMQYKDQLVLTGKTSEIGEALTSNVPDSYRAGIEVLLGAKITSNLHWNGNLTLSQNKIKHYAEYVDVDDAPQQADYYGTTRIAYSPDIIANSLLSFHYQSFAAGLQSSYVGKQYLDNTGNDLRSLDACFVSNLRLGYELKLSDIKKLSLSVLINNFFNEEYESNGYAGYGYSLNENGELRPETWRVYFPQAGRHFLTNLTLKF</sequence>
<gene>
    <name evidence="17" type="ORF">EZS26_000703</name>
</gene>
<evidence type="ECO:0000313" key="18">
    <source>
        <dbReference type="Proteomes" id="UP000324575"/>
    </source>
</evidence>
<keyword evidence="4" id="KW-0410">Iron transport</keyword>
<dbReference type="EMBL" id="SNRX01000003">
    <property type="protein sequence ID" value="KAA6303100.1"/>
    <property type="molecule type" value="Genomic_DNA"/>
</dbReference>
<dbReference type="GO" id="GO:0009279">
    <property type="term" value="C:cell outer membrane"/>
    <property type="evidence" value="ECO:0007669"/>
    <property type="project" value="UniProtKB-SubCell"/>
</dbReference>
<reference evidence="17 18" key="1">
    <citation type="submission" date="2019-03" db="EMBL/GenBank/DDBJ databases">
        <title>Single cell metagenomics reveals metabolic interactions within the superorganism composed of flagellate Streblomastix strix and complex community of Bacteroidetes bacteria on its surface.</title>
        <authorList>
            <person name="Treitli S.C."/>
            <person name="Kolisko M."/>
            <person name="Husnik F."/>
            <person name="Keeling P."/>
            <person name="Hampl V."/>
        </authorList>
    </citation>
    <scope>NUCLEOTIDE SEQUENCE [LARGE SCALE GENOMIC DNA]</scope>
    <source>
        <strain evidence="17">St1</strain>
    </source>
</reference>
<dbReference type="InterPro" id="IPR000531">
    <property type="entry name" value="Beta-barrel_TonB"/>
</dbReference>
<comment type="caution">
    <text evidence="17">The sequence shown here is derived from an EMBL/GenBank/DDBJ whole genome shotgun (WGS) entry which is preliminary data.</text>
</comment>
<dbReference type="PANTHER" id="PTHR32552">
    <property type="entry name" value="FERRICHROME IRON RECEPTOR-RELATED"/>
    <property type="match status" value="1"/>
</dbReference>
<evidence type="ECO:0000256" key="2">
    <source>
        <dbReference type="ARBA" id="ARBA00022448"/>
    </source>
</evidence>
<dbReference type="InterPro" id="IPR036942">
    <property type="entry name" value="Beta-barrel_TonB_sf"/>
</dbReference>
<keyword evidence="9 13" id="KW-0798">TonB box</keyword>
<protein>
    <submittedName>
        <fullName evidence="17">Iron complex outermembrane recepter protein</fullName>
    </submittedName>
</protein>
<feature type="domain" description="TonB-dependent receptor plug" evidence="16">
    <location>
        <begin position="46"/>
        <end position="153"/>
    </location>
</feature>
<organism evidence="17 18">
    <name type="scientific">Candidatus Ordinivivax streblomastigis</name>
    <dbReference type="NCBI Taxonomy" id="2540710"/>
    <lineage>
        <taxon>Bacteria</taxon>
        <taxon>Pseudomonadati</taxon>
        <taxon>Bacteroidota</taxon>
        <taxon>Bacteroidia</taxon>
        <taxon>Bacteroidales</taxon>
        <taxon>Candidatus Ordinivivax</taxon>
    </lineage>
</organism>
<dbReference type="SUPFAM" id="SSF56935">
    <property type="entry name" value="Porins"/>
    <property type="match status" value="1"/>
</dbReference>
<dbReference type="AlphaFoldDB" id="A0A5M8P4D9"/>
<dbReference type="InterPro" id="IPR037066">
    <property type="entry name" value="Plug_dom_sf"/>
</dbReference>
<evidence type="ECO:0000256" key="5">
    <source>
        <dbReference type="ARBA" id="ARBA00022692"/>
    </source>
</evidence>
<dbReference type="PROSITE" id="PS52016">
    <property type="entry name" value="TONB_DEPENDENT_REC_3"/>
    <property type="match status" value="1"/>
</dbReference>
<keyword evidence="11 12" id="KW-0998">Cell outer membrane</keyword>
<accession>A0A5M8P4D9</accession>
<evidence type="ECO:0000313" key="17">
    <source>
        <dbReference type="EMBL" id="KAA6303100.1"/>
    </source>
</evidence>
<feature type="signal peptide" evidence="14">
    <location>
        <begin position="1"/>
        <end position="20"/>
    </location>
</feature>
<comment type="similarity">
    <text evidence="12 13">Belongs to the TonB-dependent receptor family.</text>
</comment>
<dbReference type="Gene3D" id="2.170.130.10">
    <property type="entry name" value="TonB-dependent receptor, plug domain"/>
    <property type="match status" value="1"/>
</dbReference>
<evidence type="ECO:0000256" key="9">
    <source>
        <dbReference type="ARBA" id="ARBA00023077"/>
    </source>
</evidence>
<evidence type="ECO:0000256" key="11">
    <source>
        <dbReference type="ARBA" id="ARBA00023237"/>
    </source>
</evidence>
<keyword evidence="3 12" id="KW-1134">Transmembrane beta strand</keyword>
<dbReference type="Proteomes" id="UP000324575">
    <property type="component" value="Unassembled WGS sequence"/>
</dbReference>
<evidence type="ECO:0000256" key="3">
    <source>
        <dbReference type="ARBA" id="ARBA00022452"/>
    </source>
</evidence>
<feature type="domain" description="TonB-dependent receptor-like beta-barrel" evidence="15">
    <location>
        <begin position="257"/>
        <end position="686"/>
    </location>
</feature>
<feature type="chain" id="PRO_5024304453" evidence="14">
    <location>
        <begin position="21"/>
        <end position="734"/>
    </location>
</feature>
<evidence type="ECO:0000256" key="10">
    <source>
        <dbReference type="ARBA" id="ARBA00023136"/>
    </source>
</evidence>
<comment type="subcellular location">
    <subcellularLocation>
        <location evidence="1 12">Cell outer membrane</location>
        <topology evidence="1 12">Multi-pass membrane protein</topology>
    </subcellularLocation>
</comment>
<evidence type="ECO:0000256" key="4">
    <source>
        <dbReference type="ARBA" id="ARBA00022496"/>
    </source>
</evidence>
<dbReference type="InterPro" id="IPR012910">
    <property type="entry name" value="Plug_dom"/>
</dbReference>
<keyword evidence="10 12" id="KW-0472">Membrane</keyword>
<dbReference type="Pfam" id="PF00593">
    <property type="entry name" value="TonB_dep_Rec_b-barrel"/>
    <property type="match status" value="1"/>
</dbReference>
<evidence type="ECO:0000256" key="14">
    <source>
        <dbReference type="SAM" id="SignalP"/>
    </source>
</evidence>
<dbReference type="Gene3D" id="2.40.170.20">
    <property type="entry name" value="TonB-dependent receptor, beta-barrel domain"/>
    <property type="match status" value="1"/>
</dbReference>
<keyword evidence="6 14" id="KW-0732">Signal</keyword>
<evidence type="ECO:0000256" key="1">
    <source>
        <dbReference type="ARBA" id="ARBA00004571"/>
    </source>
</evidence>
<evidence type="ECO:0000256" key="7">
    <source>
        <dbReference type="ARBA" id="ARBA00023004"/>
    </source>
</evidence>
<evidence type="ECO:0000256" key="12">
    <source>
        <dbReference type="PROSITE-ProRule" id="PRU01360"/>
    </source>
</evidence>
<evidence type="ECO:0000259" key="15">
    <source>
        <dbReference type="Pfam" id="PF00593"/>
    </source>
</evidence>